<reference evidence="1 2" key="1">
    <citation type="journal article" date="2019" name="Sci. Rep.">
        <title>Orb-weaving spider Araneus ventricosus genome elucidates the spidroin gene catalogue.</title>
        <authorList>
            <person name="Kono N."/>
            <person name="Nakamura H."/>
            <person name="Ohtoshi R."/>
            <person name="Moran D.A.P."/>
            <person name="Shinohara A."/>
            <person name="Yoshida Y."/>
            <person name="Fujiwara M."/>
            <person name="Mori M."/>
            <person name="Tomita M."/>
            <person name="Arakawa K."/>
        </authorList>
    </citation>
    <scope>NUCLEOTIDE SEQUENCE [LARGE SCALE GENOMIC DNA]</scope>
</reference>
<organism evidence="1 2">
    <name type="scientific">Araneus ventricosus</name>
    <name type="common">Orbweaver spider</name>
    <name type="synonym">Epeira ventricosa</name>
    <dbReference type="NCBI Taxonomy" id="182803"/>
    <lineage>
        <taxon>Eukaryota</taxon>
        <taxon>Metazoa</taxon>
        <taxon>Ecdysozoa</taxon>
        <taxon>Arthropoda</taxon>
        <taxon>Chelicerata</taxon>
        <taxon>Arachnida</taxon>
        <taxon>Araneae</taxon>
        <taxon>Araneomorphae</taxon>
        <taxon>Entelegynae</taxon>
        <taxon>Araneoidea</taxon>
        <taxon>Araneidae</taxon>
        <taxon>Araneus</taxon>
    </lineage>
</organism>
<keyword evidence="2" id="KW-1185">Reference proteome</keyword>
<evidence type="ECO:0000313" key="2">
    <source>
        <dbReference type="Proteomes" id="UP000499080"/>
    </source>
</evidence>
<comment type="caution">
    <text evidence="1">The sequence shown here is derived from an EMBL/GenBank/DDBJ whole genome shotgun (WGS) entry which is preliminary data.</text>
</comment>
<sequence length="92" mass="10073">MHRGRGALQVPSAKQVMKLVPWRAKLSPLQLKITDSPSSNIRGSEASLPTGFSLLPSLGIPGSPQIALCLSTSRKYCILFGFRKTRYTKTND</sequence>
<name>A0A4Y2X7B0_ARAVE</name>
<evidence type="ECO:0000313" key="1">
    <source>
        <dbReference type="EMBL" id="GBO45461.1"/>
    </source>
</evidence>
<gene>
    <name evidence="1" type="ORF">AVEN_6676_1</name>
</gene>
<proteinExistence type="predicted"/>
<dbReference type="Proteomes" id="UP000499080">
    <property type="component" value="Unassembled WGS sequence"/>
</dbReference>
<dbReference type="EMBL" id="BGPR01072581">
    <property type="protein sequence ID" value="GBO45461.1"/>
    <property type="molecule type" value="Genomic_DNA"/>
</dbReference>
<dbReference type="AlphaFoldDB" id="A0A4Y2X7B0"/>
<protein>
    <submittedName>
        <fullName evidence="1">Uncharacterized protein</fullName>
    </submittedName>
</protein>
<accession>A0A4Y2X7B0</accession>